<evidence type="ECO:0000256" key="3">
    <source>
        <dbReference type="ARBA" id="ARBA00023180"/>
    </source>
</evidence>
<dbReference type="Gene3D" id="3.60.110.10">
    <property type="entry name" value="Carbon-nitrogen hydrolase"/>
    <property type="match status" value="1"/>
</dbReference>
<accession>A0A9R1TW55</accession>
<evidence type="ECO:0000256" key="4">
    <source>
        <dbReference type="SAM" id="MobiDB-lite"/>
    </source>
</evidence>
<comment type="similarity">
    <text evidence="1">Belongs to the carbon-nitrogen hydrolase superfamily. BTD/VNN family.</text>
</comment>
<feature type="signal peptide" evidence="5">
    <location>
        <begin position="1"/>
        <end position="17"/>
    </location>
</feature>
<feature type="compositionally biased region" description="Basic and acidic residues" evidence="4">
    <location>
        <begin position="326"/>
        <end position="338"/>
    </location>
</feature>
<dbReference type="SUPFAM" id="SSF56317">
    <property type="entry name" value="Carbon-nitrogen hydrolase"/>
    <property type="match status" value="1"/>
</dbReference>
<dbReference type="CDD" id="cd07567">
    <property type="entry name" value="biotinidase_like"/>
    <property type="match status" value="1"/>
</dbReference>
<proteinExistence type="inferred from homology"/>
<dbReference type="RefSeq" id="XP_011300127.1">
    <property type="nucleotide sequence ID" value="XM_011301825.1"/>
</dbReference>
<accession>A0A9R1SZT8</accession>
<dbReference type="Proteomes" id="UP000694866">
    <property type="component" value="Unplaced"/>
</dbReference>
<dbReference type="RefSeq" id="XP_011300128.1">
    <property type="nucleotide sequence ID" value="XM_011301826.1"/>
</dbReference>
<evidence type="ECO:0000256" key="1">
    <source>
        <dbReference type="ARBA" id="ARBA00008225"/>
    </source>
</evidence>
<evidence type="ECO:0000313" key="9">
    <source>
        <dbReference type="RefSeq" id="XP_011300128.1"/>
    </source>
</evidence>
<gene>
    <name evidence="8 9 10 11 12" type="primary">LOC105264744</name>
</gene>
<dbReference type="RefSeq" id="XP_011300129.1">
    <property type="nucleotide sequence ID" value="XM_011301827.1"/>
</dbReference>
<keyword evidence="2 5" id="KW-0732">Signal</keyword>
<dbReference type="PANTHER" id="PTHR10609">
    <property type="entry name" value="BIOTINIDASE-RELATED"/>
    <property type="match status" value="1"/>
</dbReference>
<evidence type="ECO:0000313" key="8">
    <source>
        <dbReference type="RefSeq" id="XP_011300127.1"/>
    </source>
</evidence>
<dbReference type="GO" id="GO:0016811">
    <property type="term" value="F:hydrolase activity, acting on carbon-nitrogen (but not peptide) bonds, in linear amides"/>
    <property type="evidence" value="ECO:0007669"/>
    <property type="project" value="InterPro"/>
</dbReference>
<feature type="chain" id="PRO_5044701525" evidence="5">
    <location>
        <begin position="18"/>
        <end position="347"/>
    </location>
</feature>
<evidence type="ECO:0000313" key="7">
    <source>
        <dbReference type="Proteomes" id="UP000694866"/>
    </source>
</evidence>
<dbReference type="AlphaFoldDB" id="A0A9R1SZM9"/>
<dbReference type="InterPro" id="IPR012101">
    <property type="entry name" value="Biotinidase-like_euk"/>
</dbReference>
<dbReference type="RefSeq" id="XP_011300131.1">
    <property type="nucleotide sequence ID" value="XM_011301829.1"/>
</dbReference>
<dbReference type="InterPro" id="IPR040154">
    <property type="entry name" value="Biotinidase/VNN"/>
</dbReference>
<dbReference type="InterPro" id="IPR003010">
    <property type="entry name" value="C-N_Hydrolase"/>
</dbReference>
<dbReference type="Pfam" id="PF00795">
    <property type="entry name" value="CN_hydrolase"/>
    <property type="match status" value="1"/>
</dbReference>
<feature type="domain" description="CN hydrolase" evidence="6">
    <location>
        <begin position="26"/>
        <end position="292"/>
    </location>
</feature>
<sequence length="347" mass="39559">MQLHCVCLLAIIQLSCQLSTPEADTYKAAVVEFSPRVSNNNDSPIDENSKRYVSFIQQAAASEVDIIVFPEDGMTTIDLPEREKMDAWSTLIPLNYNPCNQHHIAVHEALKRISCAAREGKMYVVINIAEKLPCDGERCPEDGKFLFNCQAIFDRQGKIIAKYRKTHLFKEPQFDILQTPEIITFDTDFNVTFGTFICFDMLFKEPALNLTRIHHVTDIVYSTAWFSELPFFTAIQSQSEWAYSENVNFLASGYHKPQLASFGSGIYLGKKGIAKATIGEMGDEILIADVPKKNRKLLTENIKGALRWKYQGKSAEHIHDEFRRKRSEQTELEGERDSNLPSDFNVW</sequence>
<protein>
    <submittedName>
        <fullName evidence="8 9">Vanin-like protein 2 isoform X1</fullName>
    </submittedName>
</protein>
<keyword evidence="3" id="KW-0325">Glycoprotein</keyword>
<dbReference type="KEGG" id="fas:105264744"/>
<evidence type="ECO:0000313" key="10">
    <source>
        <dbReference type="RefSeq" id="XP_011300129.1"/>
    </source>
</evidence>
<dbReference type="OrthoDB" id="10250282at2759"/>
<accession>A0A9R1TY10</accession>
<accession>A0A9R1TXL8</accession>
<feature type="region of interest" description="Disordered" evidence="4">
    <location>
        <begin position="326"/>
        <end position="347"/>
    </location>
</feature>
<evidence type="ECO:0000259" key="6">
    <source>
        <dbReference type="PROSITE" id="PS50263"/>
    </source>
</evidence>
<accession>A0A9R1SZM9</accession>
<evidence type="ECO:0000256" key="2">
    <source>
        <dbReference type="ARBA" id="ARBA00022729"/>
    </source>
</evidence>
<dbReference type="InterPro" id="IPR036526">
    <property type="entry name" value="C-N_Hydrolase_sf"/>
</dbReference>
<organism evidence="7 10">
    <name type="scientific">Fopius arisanus</name>
    <dbReference type="NCBI Taxonomy" id="64838"/>
    <lineage>
        <taxon>Eukaryota</taxon>
        <taxon>Metazoa</taxon>
        <taxon>Ecdysozoa</taxon>
        <taxon>Arthropoda</taxon>
        <taxon>Hexapoda</taxon>
        <taxon>Insecta</taxon>
        <taxon>Pterygota</taxon>
        <taxon>Neoptera</taxon>
        <taxon>Endopterygota</taxon>
        <taxon>Hymenoptera</taxon>
        <taxon>Apocrita</taxon>
        <taxon>Ichneumonoidea</taxon>
        <taxon>Braconidae</taxon>
        <taxon>Opiinae</taxon>
        <taxon>Fopius</taxon>
    </lineage>
</organism>
<evidence type="ECO:0000313" key="11">
    <source>
        <dbReference type="RefSeq" id="XP_011300131.1"/>
    </source>
</evidence>
<evidence type="ECO:0000256" key="5">
    <source>
        <dbReference type="SAM" id="SignalP"/>
    </source>
</evidence>
<evidence type="ECO:0000313" key="12">
    <source>
        <dbReference type="RefSeq" id="XP_011300132.1"/>
    </source>
</evidence>
<name>A0A9R1SZM9_9HYME</name>
<dbReference type="PANTHER" id="PTHR10609:SF14">
    <property type="entry name" value="BIOTINIDASE"/>
    <property type="match status" value="1"/>
</dbReference>
<dbReference type="GeneID" id="105264744"/>
<dbReference type="PROSITE" id="PS50263">
    <property type="entry name" value="CN_HYDROLASE"/>
    <property type="match status" value="1"/>
</dbReference>
<dbReference type="RefSeq" id="XP_011300132.1">
    <property type="nucleotide sequence ID" value="XM_011301830.1"/>
</dbReference>
<reference evidence="8 9" key="1">
    <citation type="submission" date="2025-04" db="UniProtKB">
        <authorList>
            <consortium name="RefSeq"/>
        </authorList>
    </citation>
    <scope>IDENTIFICATION</scope>
    <source>
        <strain evidence="8 9">USDA-PBARC FA_bdor</strain>
        <tissue evidence="8 9">Whole organism</tissue>
    </source>
</reference>
<keyword evidence="7" id="KW-1185">Reference proteome</keyword>